<sequence>MDAIGRGLVHDALGVNAVEGPEERPDGVDEAGQVELIRRFEERPSPLQEARNVDPFDGPTSGAAPPTMVCVPLTKTLVSSSSALLARLVSPSTVGGDRSREAKRLYLVYGASQIDLV</sequence>
<dbReference type="Proteomes" id="UP000293360">
    <property type="component" value="Unassembled WGS sequence"/>
</dbReference>
<evidence type="ECO:0000256" key="1">
    <source>
        <dbReference type="SAM" id="MobiDB-lite"/>
    </source>
</evidence>
<evidence type="ECO:0000313" key="3">
    <source>
        <dbReference type="Proteomes" id="UP000293360"/>
    </source>
</evidence>
<gene>
    <name evidence="2" type="ORF">DL764_004659</name>
</gene>
<keyword evidence="3" id="KW-1185">Reference proteome</keyword>
<evidence type="ECO:0000313" key="2">
    <source>
        <dbReference type="EMBL" id="RYP04112.1"/>
    </source>
</evidence>
<proteinExistence type="predicted"/>
<organism evidence="2 3">
    <name type="scientific">Monosporascus ibericus</name>
    <dbReference type="NCBI Taxonomy" id="155417"/>
    <lineage>
        <taxon>Eukaryota</taxon>
        <taxon>Fungi</taxon>
        <taxon>Dikarya</taxon>
        <taxon>Ascomycota</taxon>
        <taxon>Pezizomycotina</taxon>
        <taxon>Sordariomycetes</taxon>
        <taxon>Xylariomycetidae</taxon>
        <taxon>Xylariales</taxon>
        <taxon>Xylariales incertae sedis</taxon>
        <taxon>Monosporascus</taxon>
    </lineage>
</organism>
<name>A0A4Q4TDQ6_9PEZI</name>
<accession>A0A4Q4TDQ6</accession>
<reference evidence="2 3" key="1">
    <citation type="submission" date="2018-06" db="EMBL/GenBank/DDBJ databases">
        <title>Complete Genomes of Monosporascus.</title>
        <authorList>
            <person name="Robinson A.J."/>
            <person name="Natvig D.O."/>
        </authorList>
    </citation>
    <scope>NUCLEOTIDE SEQUENCE [LARGE SCALE GENOMIC DNA]</scope>
    <source>
        <strain evidence="2 3">CBS 110550</strain>
    </source>
</reference>
<dbReference type="AlphaFoldDB" id="A0A4Q4TDQ6"/>
<feature type="region of interest" description="Disordered" evidence="1">
    <location>
        <begin position="1"/>
        <end position="65"/>
    </location>
</feature>
<dbReference type="EMBL" id="QJNU01000226">
    <property type="protein sequence ID" value="RYP04112.1"/>
    <property type="molecule type" value="Genomic_DNA"/>
</dbReference>
<protein>
    <submittedName>
        <fullName evidence="2">Uncharacterized protein</fullName>
    </submittedName>
</protein>
<comment type="caution">
    <text evidence="2">The sequence shown here is derived from an EMBL/GenBank/DDBJ whole genome shotgun (WGS) entry which is preliminary data.</text>
</comment>